<dbReference type="InterPro" id="IPR008969">
    <property type="entry name" value="CarboxyPept-like_regulatory"/>
</dbReference>
<organism evidence="10 11">
    <name type="scientific">Ekhidna lutea</name>
    <dbReference type="NCBI Taxonomy" id="447679"/>
    <lineage>
        <taxon>Bacteria</taxon>
        <taxon>Pseudomonadati</taxon>
        <taxon>Bacteroidota</taxon>
        <taxon>Cytophagia</taxon>
        <taxon>Cytophagales</taxon>
        <taxon>Reichenbachiellaceae</taxon>
        <taxon>Ekhidna</taxon>
    </lineage>
</organism>
<evidence type="ECO:0000256" key="1">
    <source>
        <dbReference type="ARBA" id="ARBA00004571"/>
    </source>
</evidence>
<evidence type="ECO:0000256" key="8">
    <source>
        <dbReference type="SAM" id="SignalP"/>
    </source>
</evidence>
<keyword evidence="6 7" id="KW-0998">Cell outer membrane</keyword>
<feature type="chain" id="PRO_5013077016" evidence="8">
    <location>
        <begin position="21"/>
        <end position="1084"/>
    </location>
</feature>
<proteinExistence type="inferred from homology"/>
<dbReference type="InterPro" id="IPR023996">
    <property type="entry name" value="TonB-dep_OMP_SusC/RagA"/>
</dbReference>
<dbReference type="AlphaFoldDB" id="A0A239M8T8"/>
<feature type="signal peptide" evidence="8">
    <location>
        <begin position="1"/>
        <end position="20"/>
    </location>
</feature>
<gene>
    <name evidence="10" type="ORF">SAMN05421640_3680</name>
</gene>
<dbReference type="Pfam" id="PF13715">
    <property type="entry name" value="CarbopepD_reg_2"/>
    <property type="match status" value="1"/>
</dbReference>
<dbReference type="InterPro" id="IPR039426">
    <property type="entry name" value="TonB-dep_rcpt-like"/>
</dbReference>
<dbReference type="SUPFAM" id="SSF49464">
    <property type="entry name" value="Carboxypeptidase regulatory domain-like"/>
    <property type="match status" value="1"/>
</dbReference>
<evidence type="ECO:0000256" key="6">
    <source>
        <dbReference type="ARBA" id="ARBA00023237"/>
    </source>
</evidence>
<keyword evidence="4 7" id="KW-0812">Transmembrane</keyword>
<reference evidence="10 11" key="1">
    <citation type="submission" date="2017-06" db="EMBL/GenBank/DDBJ databases">
        <authorList>
            <person name="Kim H.J."/>
            <person name="Triplett B.A."/>
        </authorList>
    </citation>
    <scope>NUCLEOTIDE SEQUENCE [LARGE SCALE GENOMIC DNA]</scope>
    <source>
        <strain evidence="10 11">DSM 19307</strain>
    </source>
</reference>
<dbReference type="EMBL" id="FZPD01000007">
    <property type="protein sequence ID" value="SNT38384.1"/>
    <property type="molecule type" value="Genomic_DNA"/>
</dbReference>
<evidence type="ECO:0000313" key="10">
    <source>
        <dbReference type="EMBL" id="SNT38384.1"/>
    </source>
</evidence>
<keyword evidence="5 7" id="KW-0472">Membrane</keyword>
<sequence length="1084" mass="118172">MKRILLLTMLFSFAITSVLAQRTVAGKVTDDSGEALPGVNVVIKGTTTGVTTDLDGNYRISVEDGATLVFSFVGFTTQEVQVGSRTTIDLSMGGATELQEVVVTALGQERDKKALGYSVQQVDGESISQTKETHLVNALQGQVAGVQIQGSQSSLGGSSRITIRGANSFLGNNQPLFVVDGVPIGNSDFSSNSQQRGFGGGSTPYDYGNAISDINPSDIESMSVLKGTAATAIYGVRGANGVIVITTKKGRQRKGIGVSVNSAVTFDKVQNLIPHQQTYGGGAIAVDPTTGNPTQSGFVEFTENGTDYLAPVYAKDGSWGPKYDGSQVRHWDSWDPNASNYGETRPWSAPANGYEEFFEVGKTWTNSIALEGGNELATFRLGYTNLDQSGTLPNSGLQRNTISLNATVNPTDRLYVTASANFVNQATSGRNVTGYNNANPMQGFNQWWQTNLDVERLKNYEMVDGTQYVWNAIGPAVDGSGNLISFNESPQFFDNPYFVRNEYLQEDDKNRLFGNIDVTYDITDFLTVSGKAMRDGYQWDFQEGVPNGGIEQSRYTETYRSFNETNFQLQMNFNKQFGDISVNATLGGNRMKQEQTFTQFTTNGGLALDGFYHLSNSVEPATYTPGTNLREEAINSTYMLASIGFRDLLFFDASGRWDWASTLPTEENPFFYPSASTSFVFSELPAFDGSVVSFGKVRVAYGKAANAPGPYRLATTFSPQSPNWGSASRFAVPNSRNNPLLDPETTTEIEIGANVNFLNNRVGFDVAYYDRETVDQIFNVDISSSTGYTSRVINAGTMKNSGIELTLNGTPIQSGDFRWDVNLNFATYNNEVVELHPDVQSIGRGGTWAAELRIQEGFPYMGIWGADFIREDYEVLEDGSVRNEGEVVIGTNGFPIGRTSRYFLGSAIPDYTGGLRNTFSYKGIRMGVLIDFQKGGSIHSTSLQWATYSGMTEETVFQNGVDIRENGLVLDGVTETGEPNTVNVPAQTYYQSYWWLAATPNVYDASFVKLREVNLSYTLPASVIQNTPFNSVSIGAFGRNLALLSSEIPHLDPQVITGAGNDQGLENAQVPPTRSIGFNIGLKF</sequence>
<dbReference type="InterPro" id="IPR036942">
    <property type="entry name" value="Beta-barrel_TonB_sf"/>
</dbReference>
<evidence type="ECO:0000313" key="11">
    <source>
        <dbReference type="Proteomes" id="UP000198393"/>
    </source>
</evidence>
<dbReference type="Gene3D" id="2.40.170.20">
    <property type="entry name" value="TonB-dependent receptor, beta-barrel domain"/>
    <property type="match status" value="1"/>
</dbReference>
<dbReference type="PROSITE" id="PS52016">
    <property type="entry name" value="TONB_DEPENDENT_REC_3"/>
    <property type="match status" value="1"/>
</dbReference>
<dbReference type="Gene3D" id="2.170.130.10">
    <property type="entry name" value="TonB-dependent receptor, plug domain"/>
    <property type="match status" value="1"/>
</dbReference>
<dbReference type="GO" id="GO:0009279">
    <property type="term" value="C:cell outer membrane"/>
    <property type="evidence" value="ECO:0007669"/>
    <property type="project" value="UniProtKB-SubCell"/>
</dbReference>
<evidence type="ECO:0000256" key="4">
    <source>
        <dbReference type="ARBA" id="ARBA00022692"/>
    </source>
</evidence>
<feature type="domain" description="TonB-dependent receptor plug" evidence="9">
    <location>
        <begin position="112"/>
        <end position="242"/>
    </location>
</feature>
<keyword evidence="8" id="KW-0732">Signal</keyword>
<dbReference type="InterPro" id="IPR023997">
    <property type="entry name" value="TonB-dep_OMP_SusC/RagA_CS"/>
</dbReference>
<evidence type="ECO:0000256" key="3">
    <source>
        <dbReference type="ARBA" id="ARBA00022452"/>
    </source>
</evidence>
<dbReference type="NCBIfam" id="TIGR04057">
    <property type="entry name" value="SusC_RagA_signa"/>
    <property type="match status" value="1"/>
</dbReference>
<dbReference type="RefSeq" id="WP_089358345.1">
    <property type="nucleotide sequence ID" value="NZ_FZPD01000007.1"/>
</dbReference>
<evidence type="ECO:0000256" key="7">
    <source>
        <dbReference type="PROSITE-ProRule" id="PRU01360"/>
    </source>
</evidence>
<comment type="subcellular location">
    <subcellularLocation>
        <location evidence="1 7">Cell outer membrane</location>
        <topology evidence="1 7">Multi-pass membrane protein</topology>
    </subcellularLocation>
</comment>
<dbReference type="OrthoDB" id="9768177at2"/>
<dbReference type="InterPro" id="IPR037066">
    <property type="entry name" value="Plug_dom_sf"/>
</dbReference>
<dbReference type="NCBIfam" id="TIGR04056">
    <property type="entry name" value="OMP_RagA_SusC"/>
    <property type="match status" value="1"/>
</dbReference>
<comment type="similarity">
    <text evidence="7">Belongs to the TonB-dependent receptor family.</text>
</comment>
<evidence type="ECO:0000256" key="2">
    <source>
        <dbReference type="ARBA" id="ARBA00022448"/>
    </source>
</evidence>
<dbReference type="InterPro" id="IPR012910">
    <property type="entry name" value="Plug_dom"/>
</dbReference>
<keyword evidence="11" id="KW-1185">Reference proteome</keyword>
<dbReference type="SUPFAM" id="SSF56935">
    <property type="entry name" value="Porins"/>
    <property type="match status" value="1"/>
</dbReference>
<evidence type="ECO:0000259" key="9">
    <source>
        <dbReference type="Pfam" id="PF07715"/>
    </source>
</evidence>
<keyword evidence="3 7" id="KW-1134">Transmembrane beta strand</keyword>
<keyword evidence="2 7" id="KW-0813">Transport</keyword>
<dbReference type="Pfam" id="PF07715">
    <property type="entry name" value="Plug"/>
    <property type="match status" value="1"/>
</dbReference>
<accession>A0A239M8T8</accession>
<dbReference type="FunFam" id="2.60.40.1120:FF:000003">
    <property type="entry name" value="Outer membrane protein Omp121"/>
    <property type="match status" value="1"/>
</dbReference>
<name>A0A239M8T8_EKHLU</name>
<dbReference type="Proteomes" id="UP000198393">
    <property type="component" value="Unassembled WGS sequence"/>
</dbReference>
<evidence type="ECO:0000256" key="5">
    <source>
        <dbReference type="ARBA" id="ARBA00023136"/>
    </source>
</evidence>
<dbReference type="Gene3D" id="2.60.40.1120">
    <property type="entry name" value="Carboxypeptidase-like, regulatory domain"/>
    <property type="match status" value="1"/>
</dbReference>
<protein>
    <submittedName>
        <fullName evidence="10">TonB-linked outer membrane protein, SusC/RagA family</fullName>
    </submittedName>
</protein>